<dbReference type="EMBL" id="CZAI01000004">
    <property type="protein sequence ID" value="CUP39582.1"/>
    <property type="molecule type" value="Genomic_DNA"/>
</dbReference>
<accession>A0A174MT15</accession>
<evidence type="ECO:0000313" key="2">
    <source>
        <dbReference type="Proteomes" id="UP000095657"/>
    </source>
</evidence>
<sequence>MKNNTIKKITDIVAFGNGMPKINQRGYKIL</sequence>
<organism evidence="1 2">
    <name type="scientific">Bacteroides caccae</name>
    <dbReference type="NCBI Taxonomy" id="47678"/>
    <lineage>
        <taxon>Bacteria</taxon>
        <taxon>Pseudomonadati</taxon>
        <taxon>Bacteroidota</taxon>
        <taxon>Bacteroidia</taxon>
        <taxon>Bacteroidales</taxon>
        <taxon>Bacteroidaceae</taxon>
        <taxon>Bacteroides</taxon>
    </lineage>
</organism>
<proteinExistence type="predicted"/>
<evidence type="ECO:0000313" key="1">
    <source>
        <dbReference type="EMBL" id="CUP39582.1"/>
    </source>
</evidence>
<protein>
    <submittedName>
        <fullName evidence="1">Uncharacterized protein</fullName>
    </submittedName>
</protein>
<dbReference type="AlphaFoldDB" id="A0A174MT15"/>
<dbReference type="Proteomes" id="UP000095657">
    <property type="component" value="Unassembled WGS sequence"/>
</dbReference>
<name>A0A174MT15_9BACE</name>
<gene>
    <name evidence="1" type="ORF">ERS852494_02154</name>
</gene>
<reference evidence="1 2" key="1">
    <citation type="submission" date="2015-09" db="EMBL/GenBank/DDBJ databases">
        <authorList>
            <consortium name="Pathogen Informatics"/>
        </authorList>
    </citation>
    <scope>NUCLEOTIDE SEQUENCE [LARGE SCALE GENOMIC DNA]</scope>
    <source>
        <strain evidence="1 2">2789STDY5834880</strain>
    </source>
</reference>